<dbReference type="Proteomes" id="UP001144110">
    <property type="component" value="Unassembled WGS sequence"/>
</dbReference>
<dbReference type="AlphaFoldDB" id="A0AAE3P2G6"/>
<protein>
    <submittedName>
        <fullName evidence="1">Ribosome biogenesis protein</fullName>
    </submittedName>
</protein>
<proteinExistence type="predicted"/>
<name>A0AAE3P2G6_9BACT</name>
<evidence type="ECO:0000313" key="1">
    <source>
        <dbReference type="EMBL" id="MDF2953927.1"/>
    </source>
</evidence>
<sequence length="156" mass="18512">METRFPQKVLDEERKEVLQYLEDRFGIEAFHFENYEILKGVSNFWLFPKTVYLEKLKNLQVQTVGLLFLRKVSKYLKPTSVFLQRFGYLAKKNIVSLPEEILSILKEKNRVEIELPLEPGYIILKDKHWILGCGLYLPGKLFSYLEPKVLKNLHNH</sequence>
<comment type="caution">
    <text evidence="1">The sequence shown here is derived from an EMBL/GenBank/DDBJ whole genome shotgun (WGS) entry which is preliminary data.</text>
</comment>
<gene>
    <name evidence="1" type="ORF">OD816_001172</name>
</gene>
<dbReference type="EMBL" id="JAPHEG010000005">
    <property type="protein sequence ID" value="MDF2953927.1"/>
    <property type="molecule type" value="Genomic_DNA"/>
</dbReference>
<organism evidence="1 2">
    <name type="scientific">Candidatus Thermodesulfobacterium syntrophicum</name>
    <dbReference type="NCBI Taxonomy" id="3060442"/>
    <lineage>
        <taxon>Bacteria</taxon>
        <taxon>Pseudomonadati</taxon>
        <taxon>Thermodesulfobacteriota</taxon>
        <taxon>Thermodesulfobacteria</taxon>
        <taxon>Thermodesulfobacteriales</taxon>
        <taxon>Thermodesulfobacteriaceae</taxon>
        <taxon>Thermodesulfobacterium</taxon>
    </lineage>
</organism>
<reference evidence="1" key="1">
    <citation type="submission" date="2022-11" db="EMBL/GenBank/DDBJ databases">
        <title>Candidatus Alkanophaga archaea from heated hydrothermal vent sediment oxidize petroleum alkanes.</title>
        <authorList>
            <person name="Zehnle H."/>
            <person name="Laso-Perez R."/>
            <person name="Lipp J."/>
            <person name="Teske A."/>
            <person name="Wegener G."/>
        </authorList>
    </citation>
    <scope>NUCLEOTIDE SEQUENCE</scope>
    <source>
        <strain evidence="1">MCA70</strain>
    </source>
</reference>
<accession>A0AAE3P2G6</accession>
<evidence type="ECO:0000313" key="2">
    <source>
        <dbReference type="Proteomes" id="UP001144110"/>
    </source>
</evidence>